<dbReference type="AlphaFoldDB" id="A0A7L2S103"/>
<dbReference type="FunFam" id="3.30.160.60:FF:002452">
    <property type="entry name" value="zinc finger protein 142 isoform X4"/>
    <property type="match status" value="1"/>
</dbReference>
<evidence type="ECO:0000256" key="5">
    <source>
        <dbReference type="ARBA" id="ARBA00022833"/>
    </source>
</evidence>
<dbReference type="PROSITE" id="PS00028">
    <property type="entry name" value="ZINC_FINGER_C2H2_1"/>
    <property type="match status" value="10"/>
</dbReference>
<feature type="region of interest" description="Disordered" evidence="8">
    <location>
        <begin position="157"/>
        <end position="176"/>
    </location>
</feature>
<feature type="non-terminal residue" evidence="10">
    <location>
        <position position="1"/>
    </location>
</feature>
<dbReference type="PANTHER" id="PTHR24403">
    <property type="entry name" value="ZINC FINGER PROTEIN"/>
    <property type="match status" value="1"/>
</dbReference>
<feature type="region of interest" description="Disordered" evidence="8">
    <location>
        <begin position="585"/>
        <end position="610"/>
    </location>
</feature>
<feature type="region of interest" description="Disordered" evidence="8">
    <location>
        <begin position="667"/>
        <end position="698"/>
    </location>
</feature>
<feature type="domain" description="C2H2-type" evidence="9">
    <location>
        <begin position="1033"/>
        <end position="1060"/>
    </location>
</feature>
<dbReference type="OrthoDB" id="6077919at2759"/>
<feature type="compositionally biased region" description="Basic and acidic residues" evidence="8">
    <location>
        <begin position="196"/>
        <end position="210"/>
    </location>
</feature>
<dbReference type="PANTHER" id="PTHR24403:SF67">
    <property type="entry name" value="FI01116P-RELATED"/>
    <property type="match status" value="1"/>
</dbReference>
<dbReference type="PROSITE" id="PS50157">
    <property type="entry name" value="ZINC_FINGER_C2H2_2"/>
    <property type="match status" value="14"/>
</dbReference>
<evidence type="ECO:0000259" key="9">
    <source>
        <dbReference type="PROSITE" id="PS50157"/>
    </source>
</evidence>
<comment type="subcellular location">
    <subcellularLocation>
        <location evidence="1">Nucleus</location>
    </subcellularLocation>
</comment>
<accession>A0A7L2S103</accession>
<dbReference type="Pfam" id="PF23612">
    <property type="entry name" value="zf-C2H2_ZN142"/>
    <property type="match status" value="2"/>
</dbReference>
<feature type="domain" description="C2H2-type" evidence="9">
    <location>
        <begin position="646"/>
        <end position="677"/>
    </location>
</feature>
<dbReference type="InterPro" id="IPR057829">
    <property type="entry name" value="Znf_C2H2_ZN142_21/23"/>
</dbReference>
<dbReference type="InterPro" id="IPR036236">
    <property type="entry name" value="Znf_C2H2_sf"/>
</dbReference>
<dbReference type="GO" id="GO:0008270">
    <property type="term" value="F:zinc ion binding"/>
    <property type="evidence" value="ECO:0007669"/>
    <property type="project" value="UniProtKB-KW"/>
</dbReference>
<keyword evidence="6" id="KW-0539">Nucleus</keyword>
<feature type="domain" description="C2H2-type" evidence="9">
    <location>
        <begin position="777"/>
        <end position="805"/>
    </location>
</feature>
<keyword evidence="5" id="KW-0862">Zinc</keyword>
<dbReference type="Pfam" id="PF23574">
    <property type="entry name" value="zf-C2H2_ZNF142_18"/>
    <property type="match status" value="1"/>
</dbReference>
<feature type="domain" description="C2H2-type" evidence="9">
    <location>
        <begin position="834"/>
        <end position="862"/>
    </location>
</feature>
<feature type="domain" description="C2H2-type" evidence="9">
    <location>
        <begin position="61"/>
        <end position="89"/>
    </location>
</feature>
<dbReference type="FunFam" id="3.30.160.60:FF:000803">
    <property type="entry name" value="zinc finger protein 142"/>
    <property type="match status" value="1"/>
</dbReference>
<dbReference type="InterPro" id="IPR013087">
    <property type="entry name" value="Znf_C2H2_type"/>
</dbReference>
<dbReference type="SMART" id="SM00355">
    <property type="entry name" value="ZnF_C2H2"/>
    <property type="match status" value="23"/>
</dbReference>
<feature type="compositionally biased region" description="Basic and acidic residues" evidence="8">
    <location>
        <begin position="527"/>
        <end position="541"/>
    </location>
</feature>
<evidence type="ECO:0000256" key="2">
    <source>
        <dbReference type="ARBA" id="ARBA00022723"/>
    </source>
</evidence>
<dbReference type="InterPro" id="IPR050688">
    <property type="entry name" value="Zinc_finger/UBP_domain"/>
</dbReference>
<dbReference type="InterPro" id="IPR057828">
    <property type="entry name" value="Znf_C2H2_ZNF142_13th"/>
</dbReference>
<organism evidence="10 11">
    <name type="scientific">Neodrepanis coruscans</name>
    <name type="common">wattled asity</name>
    <dbReference type="NCBI Taxonomy" id="254563"/>
    <lineage>
        <taxon>Eukaryota</taxon>
        <taxon>Metazoa</taxon>
        <taxon>Chordata</taxon>
        <taxon>Craniata</taxon>
        <taxon>Vertebrata</taxon>
        <taxon>Euteleostomi</taxon>
        <taxon>Archelosauria</taxon>
        <taxon>Archosauria</taxon>
        <taxon>Dinosauria</taxon>
        <taxon>Saurischia</taxon>
        <taxon>Theropoda</taxon>
        <taxon>Coelurosauria</taxon>
        <taxon>Aves</taxon>
        <taxon>Neognathae</taxon>
        <taxon>Neoaves</taxon>
        <taxon>Telluraves</taxon>
        <taxon>Australaves</taxon>
        <taxon>Passeriformes</taxon>
        <taxon>Philepittidae</taxon>
        <taxon>Neodrepanis</taxon>
    </lineage>
</organism>
<feature type="domain" description="C2H2-type" evidence="9">
    <location>
        <begin position="892"/>
        <end position="920"/>
    </location>
</feature>
<feature type="domain" description="C2H2-type" evidence="9">
    <location>
        <begin position="745"/>
        <end position="775"/>
    </location>
</feature>
<dbReference type="FunFam" id="3.30.160.60:FF:001657">
    <property type="entry name" value="Zinc finger protein 142"/>
    <property type="match status" value="1"/>
</dbReference>
<dbReference type="Proteomes" id="UP000560066">
    <property type="component" value="Unassembled WGS sequence"/>
</dbReference>
<dbReference type="FunFam" id="3.30.160.60:FF:003444">
    <property type="entry name" value="Zinc finger protein 142"/>
    <property type="match status" value="1"/>
</dbReference>
<feature type="domain" description="C2H2-type" evidence="9">
    <location>
        <begin position="2"/>
        <end position="29"/>
    </location>
</feature>
<dbReference type="FunFam" id="3.30.160.60:FF:002128">
    <property type="entry name" value="Zinc finger protein 142"/>
    <property type="match status" value="1"/>
</dbReference>
<proteinExistence type="predicted"/>
<sequence length="1154" mass="130439">RYQCNQCSYRCHRADQLSSHKLRHQGKTLICEVCGFACKRKYELQKHMQAKHSQNYQVPIFQCQYCTYQTKYKQALLNHENCKHTKQKEFRCALCSYCTFSNTSLFFHKRKIHGYIPGDKDWLENYASKELEINSSEGLFSYELSTALHTDASSPIAGKEQWAKAKPSQLESQGEEDYPQVFVVPLLGQDATPPERSGEAERDVGKEEQSHPSPGSALGDDCGQGDAAEGSAEVTVSEDVAEGLHLEALNVSSDPLLEHLTGEACVTQPERVEMVTCKEPPAAFEMLGSRDDLVLEDSGNRLKDIPDLEEEEVDAQEDEVVRPNGSVVAGDSQGKDTLKQAMDHLEVSCLDHHKLVADTEIRETSQAKQPEAWLSMLKTPEEGHLPVLEEVATSSGNARGSSESLLKALRKQDKEQAETLVLEGRVKMLVVQSESQVFKCEKCSYITRKEKSMSLHSKASCQRRRAPLVCQDCGASFKQQRGLNTHLLKKCPVLLKNNKILKPAMQEPPGLCQPADQPGDNGTETVESEKGGSEESRRAESPWEAELLPDKARTEGSPLAGEQASGCLVPETSLLVDSIEVAEEPLQPEDGPEPGGTAGPSHPGKPSEKYRLEGGKLHCNTCSFVCSRVSTITSHVEDGCRNLEQFCCSLCPEAFCSRRALKSHSAEKHIVHSKDNGSQSTKLPERDPASVEIGQPSELPLDATPAKAALPKGRRFSCPTCPFTCHQERAMKTHKKRGCVTLGEFRCTSCPFTSKVAKALRLHRRLHRKHYSKRPQLQCHQCEFTCKQARCLRQHVRIKHEGVKPHKCHYCEFSTTRRYRLEAHQSLHTGVGRIACGICSQTFGTNSKLRIHRLRVHEKTPTHFCPLCDYSSYLQNDITRHVNSCHHGELNFGCSRCEARFSSETALKQHVLRRHEEKVSYGCPHCGFVCHSEATLKCHVQKQHPHLECSTCKETFATREALEEHKTQHFSHRCELCSFAAKERQQLVRHYMESHEPATPQDKPLRCPFCDFACCHQLVFDQHMKGHGGTRVYKCSDCEYTTKNRQKITWHIRIHTGEKPYKCHLCKYACADPSRLKYHMRIHKEERKYLCPDCGYKCKWVNQLKYHMTKHTGLKPYRCDECEYCTNRADALRVHKETRHQEARSFICEQCGKA</sequence>
<dbReference type="Pfam" id="PF00096">
    <property type="entry name" value="zf-C2H2"/>
    <property type="match status" value="1"/>
</dbReference>
<dbReference type="FunFam" id="3.30.160.60:FF:001595">
    <property type="entry name" value="Zinc finger protein 142"/>
    <property type="match status" value="1"/>
</dbReference>
<dbReference type="FunFam" id="3.30.160.60:FF:001033">
    <property type="entry name" value="Zinc finger protein 142"/>
    <property type="match status" value="1"/>
</dbReference>
<feature type="domain" description="C2H2-type" evidence="9">
    <location>
        <begin position="1089"/>
        <end position="1116"/>
    </location>
</feature>
<dbReference type="FunFam" id="3.30.160.60:FF:000994">
    <property type="entry name" value="zinc finger protein 142"/>
    <property type="match status" value="1"/>
</dbReference>
<evidence type="ECO:0000256" key="3">
    <source>
        <dbReference type="ARBA" id="ARBA00022737"/>
    </source>
</evidence>
<feature type="domain" description="C2H2-type" evidence="9">
    <location>
        <begin position="1117"/>
        <end position="1145"/>
    </location>
</feature>
<dbReference type="GO" id="GO:0045944">
    <property type="term" value="P:positive regulation of transcription by RNA polymerase II"/>
    <property type="evidence" value="ECO:0007669"/>
    <property type="project" value="TreeGrafter"/>
</dbReference>
<keyword evidence="4 7" id="KW-0863">Zinc-finger</keyword>
<name>A0A7L2S103_9PASS</name>
<evidence type="ECO:0000256" key="8">
    <source>
        <dbReference type="SAM" id="MobiDB-lite"/>
    </source>
</evidence>
<evidence type="ECO:0000313" key="11">
    <source>
        <dbReference type="Proteomes" id="UP000560066"/>
    </source>
</evidence>
<feature type="domain" description="C2H2-type" evidence="9">
    <location>
        <begin position="806"/>
        <end position="830"/>
    </location>
</feature>
<comment type="caution">
    <text evidence="10">The sequence shown here is derived from an EMBL/GenBank/DDBJ whole genome shotgun (WGS) entry which is preliminary data.</text>
</comment>
<feature type="region of interest" description="Disordered" evidence="8">
    <location>
        <begin position="188"/>
        <end position="236"/>
    </location>
</feature>
<dbReference type="FunFam" id="3.30.160.60:FF:001127">
    <property type="entry name" value="Zinc finger protein 142"/>
    <property type="match status" value="1"/>
</dbReference>
<feature type="domain" description="C2H2-type" evidence="9">
    <location>
        <begin position="972"/>
        <end position="1000"/>
    </location>
</feature>
<protein>
    <submittedName>
        <fullName evidence="10">ZN142 protein</fullName>
    </submittedName>
</protein>
<dbReference type="SUPFAM" id="SSF57667">
    <property type="entry name" value="beta-beta-alpha zinc fingers"/>
    <property type="match status" value="6"/>
</dbReference>
<evidence type="ECO:0000256" key="7">
    <source>
        <dbReference type="PROSITE-ProRule" id="PRU00042"/>
    </source>
</evidence>
<keyword evidence="2" id="KW-0479">Metal-binding</keyword>
<keyword evidence="3" id="KW-0677">Repeat</keyword>
<keyword evidence="11" id="KW-1185">Reference proteome</keyword>
<dbReference type="FunFam" id="3.30.160.60:FF:001516">
    <property type="entry name" value="Zinc finger protein 142"/>
    <property type="match status" value="1"/>
</dbReference>
<feature type="domain" description="C2H2-type" evidence="9">
    <location>
        <begin position="1061"/>
        <end position="1088"/>
    </location>
</feature>
<gene>
    <name evidence="10" type="primary">Znf142</name>
    <name evidence="10" type="ORF">NEOCOR_R04680</name>
</gene>
<dbReference type="EMBL" id="VYZS01351808">
    <property type="protein sequence ID" value="NXS14788.1"/>
    <property type="molecule type" value="Genomic_DNA"/>
</dbReference>
<evidence type="ECO:0000256" key="6">
    <source>
        <dbReference type="ARBA" id="ARBA00023242"/>
    </source>
</evidence>
<feature type="domain" description="C2H2-type" evidence="9">
    <location>
        <begin position="947"/>
        <end position="974"/>
    </location>
</feature>
<dbReference type="Gene3D" id="3.30.160.60">
    <property type="entry name" value="Classic Zinc Finger"/>
    <property type="match status" value="12"/>
</dbReference>
<feature type="region of interest" description="Disordered" evidence="8">
    <location>
        <begin position="505"/>
        <end position="564"/>
    </location>
</feature>
<evidence type="ECO:0000256" key="4">
    <source>
        <dbReference type="ARBA" id="ARBA00022771"/>
    </source>
</evidence>
<dbReference type="GO" id="GO:0005634">
    <property type="term" value="C:nucleus"/>
    <property type="evidence" value="ECO:0007669"/>
    <property type="project" value="UniProtKB-SubCell"/>
</dbReference>
<evidence type="ECO:0000313" key="10">
    <source>
        <dbReference type="EMBL" id="NXS14788.1"/>
    </source>
</evidence>
<feature type="non-terminal residue" evidence="10">
    <location>
        <position position="1154"/>
    </location>
</feature>
<reference evidence="10 11" key="1">
    <citation type="submission" date="2019-09" db="EMBL/GenBank/DDBJ databases">
        <title>Bird 10,000 Genomes (B10K) Project - Family phase.</title>
        <authorList>
            <person name="Zhang G."/>
        </authorList>
    </citation>
    <scope>NUCLEOTIDE SEQUENCE [LARGE SCALE GENOMIC DNA]</scope>
    <source>
        <strain evidence="10">B10K-DU-002-79</strain>
    </source>
</reference>
<dbReference type="InterPro" id="IPR056438">
    <property type="entry name" value="Znf-C2H2_CTCF"/>
</dbReference>
<dbReference type="Pfam" id="PF23611">
    <property type="entry name" value="zf-C2H2_16"/>
    <property type="match status" value="4"/>
</dbReference>
<evidence type="ECO:0000256" key="1">
    <source>
        <dbReference type="ARBA" id="ARBA00004123"/>
    </source>
</evidence>